<evidence type="ECO:0000313" key="10">
    <source>
        <dbReference type="EMBL" id="PJI25387.1"/>
    </source>
</evidence>
<feature type="chain" id="PRO_5014281528" evidence="6">
    <location>
        <begin position="25"/>
        <end position="547"/>
    </location>
</feature>
<evidence type="ECO:0000256" key="1">
    <source>
        <dbReference type="ARBA" id="ARBA00004442"/>
    </source>
</evidence>
<keyword evidence="3 6" id="KW-0732">Signal</keyword>
<evidence type="ECO:0000256" key="4">
    <source>
        <dbReference type="ARBA" id="ARBA00023136"/>
    </source>
</evidence>
<evidence type="ECO:0000256" key="5">
    <source>
        <dbReference type="ARBA" id="ARBA00023237"/>
    </source>
</evidence>
<dbReference type="Gene3D" id="1.25.40.10">
    <property type="entry name" value="Tetratricopeptide repeat domain"/>
    <property type="match status" value="1"/>
</dbReference>
<evidence type="ECO:0000259" key="8">
    <source>
        <dbReference type="Pfam" id="PF14322"/>
    </source>
</evidence>
<dbReference type="AlphaFoldDB" id="A0A246EXH8"/>
<dbReference type="InterPro" id="IPR012944">
    <property type="entry name" value="SusD_RagB_dom"/>
</dbReference>
<evidence type="ECO:0000256" key="3">
    <source>
        <dbReference type="ARBA" id="ARBA00022729"/>
    </source>
</evidence>
<dbReference type="GO" id="GO:0009279">
    <property type="term" value="C:cell outer membrane"/>
    <property type="evidence" value="ECO:0007669"/>
    <property type="project" value="UniProtKB-SubCell"/>
</dbReference>
<dbReference type="EMBL" id="PENH01000001">
    <property type="protein sequence ID" value="PJI25387.1"/>
    <property type="molecule type" value="Genomic_DNA"/>
</dbReference>
<accession>A0A246EXH8</accession>
<dbReference type="Gene3D" id="1.25.40.390">
    <property type="match status" value="1"/>
</dbReference>
<reference evidence="10 12" key="1">
    <citation type="submission" date="2017-11" db="EMBL/GenBank/DDBJ databases">
        <title>Genome sequencing of Prevotella intermedia KCOM 2833.</title>
        <authorList>
            <person name="Kook J.-K."/>
            <person name="Park S.-N."/>
            <person name="Lim Y.K."/>
        </authorList>
    </citation>
    <scope>NUCLEOTIDE SEQUENCE [LARGE SCALE GENOMIC DNA]</scope>
    <source>
        <strain evidence="10 12">KCOM 2833</strain>
    </source>
</reference>
<feature type="signal peptide" evidence="6">
    <location>
        <begin position="1"/>
        <end position="24"/>
    </location>
</feature>
<dbReference type="EMBL" id="CP024723">
    <property type="protein sequence ID" value="ATV26523.1"/>
    <property type="molecule type" value="Genomic_DNA"/>
</dbReference>
<dbReference type="Gene3D" id="1.10.3780.10">
    <property type="entry name" value="SusD-like"/>
    <property type="match status" value="1"/>
</dbReference>
<gene>
    <name evidence="10" type="ORF">CTM59_04615</name>
    <name evidence="9" type="ORF">CTM62_07210</name>
</gene>
<dbReference type="Proteomes" id="UP000231201">
    <property type="component" value="Unassembled WGS sequence"/>
</dbReference>
<dbReference type="SUPFAM" id="SSF48452">
    <property type="entry name" value="TPR-like"/>
    <property type="match status" value="1"/>
</dbReference>
<evidence type="ECO:0000313" key="9">
    <source>
        <dbReference type="EMBL" id="ATV26523.1"/>
    </source>
</evidence>
<proteinExistence type="inferred from homology"/>
<keyword evidence="4" id="KW-0472">Membrane</keyword>
<sequence length="547" mass="61048">MKQYIKKLVPVATLLLTLSITSCVKDLDVTPIDPNLQTKINPNHLFNKCYANFALAGIKGPDDPSGDCDIDGLDGGTTGFIRQLFNSNELTTDEAICSWTQDEGITEFNFNTFGSSHPMLKGFYYRLYFGVTICNQYINNFGDVDKQKTAEIRFIRALDYYLLMDAFGNIPFTEKVSAEAAKQYSRKQMYDYIEKELLAIENDLMEPKAKKSTDANYGRVDKAAVWMLLSRLYLNAEVYTGTAQWQKAADYAKKVINSPYQLYTGATVNGWTAYQQLFMGDNGENGASVEAIFPILQDGKRTAAYGGTVFLINACYDKAATVNSNGSAGGNLYDNANWAGVRARKDLIDKFFPNNNAPSVTGAVMPKEAGDDRALFDGVDRTITQETSKDLSVFTKGFAVVKYNNFYSTGATAKDLRYADTDFFLFRVAEAYLTYAEATARLNGGQTTAEGTDLINKLHVRAHAKPRTSGAYTLNDILNEWCKEFYFEGRRRVDLVRFNKFGGNVNYNWAWKGGELNGRNFAATRNIFAIPNSDITVNTNLKQNPGY</sequence>
<dbReference type="InterPro" id="IPR033985">
    <property type="entry name" value="SusD-like_N"/>
</dbReference>
<evidence type="ECO:0000256" key="6">
    <source>
        <dbReference type="SAM" id="SignalP"/>
    </source>
</evidence>
<reference evidence="9 11" key="2">
    <citation type="submission" date="2017-11" db="EMBL/GenBank/DDBJ databases">
        <title>Genome sequencing of Prevotella intermedia KCOM 2837.</title>
        <authorList>
            <person name="Kook J.-K."/>
            <person name="Park S.-N."/>
            <person name="Lim Y.K."/>
        </authorList>
    </citation>
    <scope>NUCLEOTIDE SEQUENCE [LARGE SCALE GENOMIC DNA]</scope>
    <source>
        <strain evidence="9 11">KCOM 2837</strain>
    </source>
</reference>
<dbReference type="Proteomes" id="UP000229630">
    <property type="component" value="Chromosome 1"/>
</dbReference>
<evidence type="ECO:0000313" key="12">
    <source>
        <dbReference type="Proteomes" id="UP000231201"/>
    </source>
</evidence>
<evidence type="ECO:0000313" key="11">
    <source>
        <dbReference type="Proteomes" id="UP000229630"/>
    </source>
</evidence>
<dbReference type="InterPro" id="IPR011990">
    <property type="entry name" value="TPR-like_helical_dom_sf"/>
</dbReference>
<comment type="subcellular location">
    <subcellularLocation>
        <location evidence="1">Cell outer membrane</location>
    </subcellularLocation>
</comment>
<organism evidence="10 12">
    <name type="scientific">Prevotella intermedia</name>
    <dbReference type="NCBI Taxonomy" id="28131"/>
    <lineage>
        <taxon>Bacteria</taxon>
        <taxon>Pseudomonadati</taxon>
        <taxon>Bacteroidota</taxon>
        <taxon>Bacteroidia</taxon>
        <taxon>Bacteroidales</taxon>
        <taxon>Prevotellaceae</taxon>
        <taxon>Prevotella</taxon>
    </lineage>
</organism>
<name>A0A246EXH8_PREIN</name>
<feature type="domain" description="RagB/SusD" evidence="7">
    <location>
        <begin position="387"/>
        <end position="547"/>
    </location>
</feature>
<dbReference type="RefSeq" id="WP_088438278.1">
    <property type="nucleotide sequence ID" value="NZ_CP024723.1"/>
</dbReference>
<feature type="domain" description="SusD-like N-terminal" evidence="8">
    <location>
        <begin position="146"/>
        <end position="234"/>
    </location>
</feature>
<dbReference type="Pfam" id="PF07980">
    <property type="entry name" value="SusD_RagB"/>
    <property type="match status" value="1"/>
</dbReference>
<keyword evidence="5" id="KW-0998">Cell outer membrane</keyword>
<comment type="similarity">
    <text evidence="2">Belongs to the SusD family.</text>
</comment>
<protein>
    <submittedName>
        <fullName evidence="10">RagB/SusD family nutrient uptake outer membrane protein</fullName>
    </submittedName>
</protein>
<evidence type="ECO:0000259" key="7">
    <source>
        <dbReference type="Pfam" id="PF07980"/>
    </source>
</evidence>
<dbReference type="CDD" id="cd08977">
    <property type="entry name" value="SusD"/>
    <property type="match status" value="1"/>
</dbReference>
<dbReference type="PROSITE" id="PS51257">
    <property type="entry name" value="PROKAR_LIPOPROTEIN"/>
    <property type="match status" value="1"/>
</dbReference>
<evidence type="ECO:0000256" key="2">
    <source>
        <dbReference type="ARBA" id="ARBA00006275"/>
    </source>
</evidence>
<dbReference type="Pfam" id="PF14322">
    <property type="entry name" value="SusD-like_3"/>
    <property type="match status" value="1"/>
</dbReference>